<protein>
    <recommendedName>
        <fullName evidence="3">Glycosyltransferase 2-like domain-containing protein</fullName>
    </recommendedName>
</protein>
<gene>
    <name evidence="4" type="ORF">MASAN616_03960</name>
</gene>
<dbReference type="GO" id="GO:0016757">
    <property type="term" value="F:glycosyltransferase activity"/>
    <property type="evidence" value="ECO:0007669"/>
    <property type="project" value="UniProtKB-KW"/>
</dbReference>
<evidence type="ECO:0000256" key="2">
    <source>
        <dbReference type="ARBA" id="ARBA00022679"/>
    </source>
</evidence>
<dbReference type="AlphaFoldDB" id="A0AAT9FZC6"/>
<name>A0AAT9FZC6_9STRE</name>
<dbReference type="SUPFAM" id="SSF53448">
    <property type="entry name" value="Nucleotide-diphospho-sugar transferases"/>
    <property type="match status" value="2"/>
</dbReference>
<keyword evidence="1" id="KW-0328">Glycosyltransferase</keyword>
<organism evidence="4">
    <name type="scientific">Streptococcus sp. SN-1</name>
    <dbReference type="NCBI Taxonomy" id="3074854"/>
    <lineage>
        <taxon>Bacteria</taxon>
        <taxon>Bacillati</taxon>
        <taxon>Bacillota</taxon>
        <taxon>Bacilli</taxon>
        <taxon>Lactobacillales</taxon>
        <taxon>Streptococcaceae</taxon>
        <taxon>Streptococcus</taxon>
    </lineage>
</organism>
<dbReference type="PANTHER" id="PTHR22916">
    <property type="entry name" value="GLYCOSYLTRANSFERASE"/>
    <property type="match status" value="1"/>
</dbReference>
<dbReference type="InterPro" id="IPR001173">
    <property type="entry name" value="Glyco_trans_2-like"/>
</dbReference>
<dbReference type="InterPro" id="IPR029044">
    <property type="entry name" value="Nucleotide-diphossugar_trans"/>
</dbReference>
<dbReference type="PANTHER" id="PTHR22916:SF51">
    <property type="entry name" value="GLYCOSYLTRANSFERASE EPSH-RELATED"/>
    <property type="match status" value="1"/>
</dbReference>
<dbReference type="Pfam" id="PF00535">
    <property type="entry name" value="Glycos_transf_2"/>
    <property type="match status" value="2"/>
</dbReference>
<dbReference type="CDD" id="cd00761">
    <property type="entry name" value="Glyco_tranf_GTA_type"/>
    <property type="match status" value="2"/>
</dbReference>
<dbReference type="Gene3D" id="3.90.550.10">
    <property type="entry name" value="Spore Coat Polysaccharide Biosynthesis Protein SpsA, Chain A"/>
    <property type="match status" value="2"/>
</dbReference>
<reference evidence="4" key="1">
    <citation type="submission" date="2024-06" db="EMBL/GenBank/DDBJ databases">
        <title>Whole Genome Sequence of Streptococcus sp. strain SN-1.</title>
        <authorList>
            <person name="Saito M."/>
            <person name="Kuwahara N."/>
            <person name="Senpuku H."/>
        </authorList>
    </citation>
    <scope>NUCLEOTIDE SEQUENCE</scope>
    <source>
        <strain evidence="4">SN-1</strain>
    </source>
</reference>
<dbReference type="EMBL" id="AP028929">
    <property type="protein sequence ID" value="BET04533.1"/>
    <property type="molecule type" value="Genomic_DNA"/>
</dbReference>
<keyword evidence="2" id="KW-0808">Transferase</keyword>
<evidence type="ECO:0000256" key="1">
    <source>
        <dbReference type="ARBA" id="ARBA00022676"/>
    </source>
</evidence>
<feature type="domain" description="Glycosyltransferase 2-like" evidence="3">
    <location>
        <begin position="7"/>
        <end position="179"/>
    </location>
</feature>
<dbReference type="RefSeq" id="WP_369606867.1">
    <property type="nucleotide sequence ID" value="NZ_AP028929.1"/>
</dbReference>
<feature type="domain" description="Glycosyltransferase 2-like" evidence="3">
    <location>
        <begin position="311"/>
        <end position="427"/>
    </location>
</feature>
<proteinExistence type="predicted"/>
<sequence length="608" mass="71237">MENQLISVIVPIYNVENYLRQCLDSILGQTFTNFEVLLVNDGSPDSSGDICREYVEKDSRFHYFKKENGGLSDARNYGIERARGEYLTFIDSDDFVNEKHLENLFLASRLTNADITIGGFSRFENGTFWLYQDRFSSDSLVSFTSAQAIQHLDSMFDVPFLNFSIVCGKLFKRDLFKELRFQYGKYAEDQFIIWKLYLKARSIYTFNVDSYVYRINNTGMSSVFSLKHLDYIDALEERIKFTKDIDGIDIGLSFNMYRYVLKRNLDQLEEHQFLDEASQIRRKLELAEREEYPFLFEESYSDMGGSEELISIIVPIYNSGRYLRQCLDSIINQSYKNFEVLLINDGSVDDSAMICKEYVEKDSRIRYFENENGGVSSARNFGIKHSRGEYITFIDSDDWVEPNYLEIFYKTIKEKDADIIVANYCTFRENDAMFLFHVAETNEALVFQPDDAFFNYMFSTFGTDISWGSACSKLFKKSLFERLYFSEDISWAEDFDLMYKLFLVSKCIVYLYKAPYCYRDHGDSASKVPGEEPIRQSLKVSEDRLLNLALAGIDLTQAREHHIGLLQWMKYNMGTVWNMSDTVTYKKIENQLWLLNIVKQKEKNIDEY</sequence>
<evidence type="ECO:0000313" key="4">
    <source>
        <dbReference type="EMBL" id="BET04533.1"/>
    </source>
</evidence>
<accession>A0AAT9FZC6</accession>
<evidence type="ECO:0000259" key="3">
    <source>
        <dbReference type="Pfam" id="PF00535"/>
    </source>
</evidence>